<feature type="domain" description="Helicase ATP-binding" evidence="10">
    <location>
        <begin position="291"/>
        <end position="457"/>
    </location>
</feature>
<evidence type="ECO:0000256" key="4">
    <source>
        <dbReference type="ARBA" id="ARBA00022801"/>
    </source>
</evidence>
<evidence type="ECO:0000313" key="14">
    <source>
        <dbReference type="WBParaSite" id="NBR_0000696101-mRNA-1"/>
    </source>
</evidence>
<dbReference type="Pfam" id="PF02845">
    <property type="entry name" value="CUE"/>
    <property type="match status" value="1"/>
</dbReference>
<dbReference type="InterPro" id="IPR002464">
    <property type="entry name" value="DNA/RNA_helicase_DEAH_CS"/>
</dbReference>
<feature type="compositionally biased region" description="Acidic residues" evidence="8">
    <location>
        <begin position="182"/>
        <end position="199"/>
    </location>
</feature>
<evidence type="ECO:0000313" key="13">
    <source>
        <dbReference type="Proteomes" id="UP000271162"/>
    </source>
</evidence>
<feature type="compositionally biased region" description="Basic and acidic residues" evidence="8">
    <location>
        <begin position="58"/>
        <end position="86"/>
    </location>
</feature>
<evidence type="ECO:0000256" key="3">
    <source>
        <dbReference type="ARBA" id="ARBA00022741"/>
    </source>
</evidence>
<dbReference type="GO" id="GO:0003724">
    <property type="term" value="F:RNA helicase activity"/>
    <property type="evidence" value="ECO:0007669"/>
    <property type="project" value="UniProtKB-EC"/>
</dbReference>
<comment type="similarity">
    <text evidence="1">Belongs to the DEAD box helicase family. DEAH subfamily.</text>
</comment>
<dbReference type="InterPro" id="IPR014001">
    <property type="entry name" value="Helicase_ATP-bd"/>
</dbReference>
<proteinExistence type="inferred from homology"/>
<evidence type="ECO:0000313" key="12">
    <source>
        <dbReference type="EMBL" id="VDL70551.1"/>
    </source>
</evidence>
<protein>
    <recommendedName>
        <fullName evidence="2">RNA helicase</fullName>
        <ecNumber evidence="2">3.6.4.13</ecNumber>
    </recommendedName>
</protein>
<evidence type="ECO:0000259" key="9">
    <source>
        <dbReference type="PROSITE" id="PS51140"/>
    </source>
</evidence>
<dbReference type="Pfam" id="PF04408">
    <property type="entry name" value="WHD_HA2"/>
    <property type="match status" value="1"/>
</dbReference>
<feature type="region of interest" description="Disordered" evidence="8">
    <location>
        <begin position="52"/>
        <end position="89"/>
    </location>
</feature>
<dbReference type="InterPro" id="IPR009060">
    <property type="entry name" value="UBA-like_sf"/>
</dbReference>
<dbReference type="PROSITE" id="PS00690">
    <property type="entry name" value="DEAH_ATP_HELICASE"/>
    <property type="match status" value="1"/>
</dbReference>
<dbReference type="SMART" id="SM00490">
    <property type="entry name" value="HELICc"/>
    <property type="match status" value="1"/>
</dbReference>
<dbReference type="OMA" id="HWISQAS"/>
<dbReference type="InterPro" id="IPR027417">
    <property type="entry name" value="P-loop_NTPase"/>
</dbReference>
<dbReference type="InterPro" id="IPR056371">
    <property type="entry name" value="DHX37-like_C"/>
</dbReference>
<dbReference type="GO" id="GO:0043130">
    <property type="term" value="F:ubiquitin binding"/>
    <property type="evidence" value="ECO:0007669"/>
    <property type="project" value="InterPro"/>
</dbReference>
<dbReference type="PROSITE" id="PS51192">
    <property type="entry name" value="HELICASE_ATP_BIND_1"/>
    <property type="match status" value="1"/>
</dbReference>
<evidence type="ECO:0000256" key="6">
    <source>
        <dbReference type="ARBA" id="ARBA00022840"/>
    </source>
</evidence>
<keyword evidence="6" id="KW-0067">ATP-binding</keyword>
<dbReference type="GO" id="GO:0005524">
    <property type="term" value="F:ATP binding"/>
    <property type="evidence" value="ECO:0007669"/>
    <property type="project" value="UniProtKB-KW"/>
</dbReference>
<dbReference type="Gene3D" id="1.10.8.10">
    <property type="entry name" value="DNA helicase RuvA subunit, C-terminal domain"/>
    <property type="match status" value="1"/>
</dbReference>
<sequence>MENKIIYDPKAGFPDAEDPNQLVVVPGKRLCSIELDCLLRKITFECDFGYSGKKRKKHDEGDIPKKKSDTGGKKGKNNAKEKEKQKITKKMKRQLAAVKQRKANKLTQEELFASLSEYQLDTKKLSQLSSSTHMQDKIKSVAHGNDNDEDVFPSRIKVCSSKLKLEKTIHQKERVQENYYTTDDDDSSGEEGVDADNENEVCQATPSPSTTHEVEEREPCKMELEDCVPTNSGGPTLVQEIKVEADEEEPQKPVVAPVPTIQRHRVLIARDAAIESKRSQLPIYSEEVPIMEVINENIVTVVCGETGSGKTTQIPQFLYEAGYASSGQLIGVTEPRRVAAISMADRVGFELGKPDEVSYQIRYEGNRSENTRILFMTDGVLMKEMESDIMLKKYSAILIDEAHERSMYSDVLIGMLSRIAPLRAKTSNPLKVIIMSATLRLADFTNKRLFPLAEPSVIKVESRQFPVTVHFEKRTPENYMTAAFRKVCRIHESLPDGAILVFVSGQLEVRHLVKKLSERYPVRYVQCKEGGTVVRGTKQWNKKKVEEAKNLKLEDFDEEEPHSSLNEDRDQVRIGDALWDDYDGGEEDEEDQLDVPLPHPPSNCPPLYCLPLYSLLSSDKQRRVFEPPPKGARMCVIATNVAETSLTIPGVKYVVDSGFEKRRLFDPVTGVSKFVVAHVSQASADQRAGRAGRIAAGHAYRLYSSAVFQTFEEFSRPEILDKPADQLVLHLKSMNIVKVVNFPFPSPPNADSLVAAEERLIKLGALATTTKNGKMEARITPLGKTLAAFPLAPAYAKVIAMANQHDLMPHAILLISALSVREPLVPVSSIRGETDEDTKEKMTEMLKLRRSWCGKGPGRRLGDLLVLMRAVAVGDSEKLDPLACVRHGLRHKAMVEIRRLRTQLTNIVNTSFKPDKDITVDFSLPPPSDVQAQMLRQMMVAGLADRVARRVDRSAGDEEVPKGAYQTTKIEEYVFIDPSSVLYTEEPDYVIYQEIVQLNDRKCMQCVMMVDHEWLTRLAEPYCNFAPMNNDQEPRYDAAKDEIVRSVEVTFGPLEWRLDPVERAVPRDIMLYRFFAMFFLAGEIMPLLAEFTPKMLAPPSTMVRSWARLQKRTETLLDALVLKDIHTKKALINAWHEDENYLLEEYLEWLPESLHGTVTVMWPPLEQKSSKMGRNKIYSKDQSLAVDVSCPSITRLRYNASKAELSAWKDVANTLGFTLERILQLRSESFWSTVVYRSEVMKAVDEIVEALPRRFEHDEYRLVFGWDPSIRETASRLYYSTFALFLRLAVFNKKADPTMSEKEFVEVVRGRSILSTRRFATLCSLFSEHWQIVSESFEVLEVENDRVTSEFYKRYGAAKTKAALMIDEWLCSALALSQEGMVFVDILSQCNEALKEKADCVARVPAFVEFVDNTFTTEFIFDVAALISDYPLRFIYLLNEVENLSELLKNCEKTSRDYVERAVESACVEETRKAVVELEKCGLLKGIGDVRVMNTKLREAVEDVQQIFPHLSLQYIHLCLRHFGYDSSKTIDALLARDDKLPMILRRVETAELTQNLLSSALSCHQDSLAASNVRASTETPEVKNVFKGLISLAPGRPSMSSTTNNGNEKAEKPANEVLKMLRETLKSLKLRVSEEQIGIHGERLVPMANSKSVVGVQKFKVSEADKIAIRPTYEKYRYETAGDDDDVYDDEYDDGYEHKEFTVEPLK</sequence>
<dbReference type="Gene3D" id="3.40.50.300">
    <property type="entry name" value="P-loop containing nucleotide triphosphate hydrolases"/>
    <property type="match status" value="2"/>
</dbReference>
<dbReference type="Pfam" id="PF21010">
    <property type="entry name" value="HA2_C"/>
    <property type="match status" value="1"/>
</dbReference>
<dbReference type="InterPro" id="IPR041800">
    <property type="entry name" value="ASCC2_CUE"/>
</dbReference>
<dbReference type="SMART" id="SM00847">
    <property type="entry name" value="HA2"/>
    <property type="match status" value="1"/>
</dbReference>
<dbReference type="PANTHER" id="PTHR18934">
    <property type="entry name" value="ATP-DEPENDENT RNA HELICASE"/>
    <property type="match status" value="1"/>
</dbReference>
<dbReference type="Pfam" id="PF23362">
    <property type="entry name" value="DHX37_C"/>
    <property type="match status" value="1"/>
</dbReference>
<dbReference type="InterPro" id="IPR003892">
    <property type="entry name" value="CUE"/>
</dbReference>
<keyword evidence="13" id="KW-1185">Reference proteome</keyword>
<feature type="domain" description="CUE" evidence="9">
    <location>
        <begin position="1496"/>
        <end position="1539"/>
    </location>
</feature>
<feature type="compositionally biased region" description="Polar residues" evidence="8">
    <location>
        <begin position="200"/>
        <end position="211"/>
    </location>
</feature>
<feature type="compositionally biased region" description="Acidic residues" evidence="8">
    <location>
        <begin position="579"/>
        <end position="593"/>
    </location>
</feature>
<evidence type="ECO:0000256" key="5">
    <source>
        <dbReference type="ARBA" id="ARBA00022806"/>
    </source>
</evidence>
<reference evidence="12 13" key="2">
    <citation type="submission" date="2018-11" db="EMBL/GenBank/DDBJ databases">
        <authorList>
            <consortium name="Pathogen Informatics"/>
        </authorList>
    </citation>
    <scope>NUCLEOTIDE SEQUENCE [LARGE SCALE GENOMIC DNA]</scope>
</reference>
<evidence type="ECO:0000259" key="10">
    <source>
        <dbReference type="PROSITE" id="PS51192"/>
    </source>
</evidence>
<keyword evidence="3" id="KW-0547">Nucleotide-binding</keyword>
<accession>A0A158QXJ4</accession>
<dbReference type="STRING" id="27835.A0A158QXJ4"/>
<dbReference type="GO" id="GO:0000462">
    <property type="term" value="P:maturation of SSU-rRNA from tricistronic rRNA transcript (SSU-rRNA, 5.8S rRNA, LSU-rRNA)"/>
    <property type="evidence" value="ECO:0007669"/>
    <property type="project" value="TreeGrafter"/>
</dbReference>
<dbReference type="CDD" id="cd14364">
    <property type="entry name" value="CUE_ASCC2"/>
    <property type="match status" value="1"/>
</dbReference>
<dbReference type="Gene3D" id="1.20.120.1080">
    <property type="match status" value="1"/>
</dbReference>
<keyword evidence="5" id="KW-0347">Helicase</keyword>
<dbReference type="InterPro" id="IPR011545">
    <property type="entry name" value="DEAD/DEAH_box_helicase_dom"/>
</dbReference>
<feature type="region of interest" description="Disordered" evidence="8">
    <location>
        <begin position="178"/>
        <end position="219"/>
    </location>
</feature>
<dbReference type="InterPro" id="IPR048333">
    <property type="entry name" value="HA2_WH"/>
</dbReference>
<dbReference type="PROSITE" id="PS51140">
    <property type="entry name" value="CUE"/>
    <property type="match status" value="1"/>
</dbReference>
<dbReference type="GO" id="GO:0016787">
    <property type="term" value="F:hydrolase activity"/>
    <property type="evidence" value="ECO:0007669"/>
    <property type="project" value="UniProtKB-KW"/>
</dbReference>
<dbReference type="InterPro" id="IPR011709">
    <property type="entry name" value="DEAD-box_helicase_OB_fold"/>
</dbReference>
<dbReference type="EMBL" id="UYSL01019845">
    <property type="protein sequence ID" value="VDL70551.1"/>
    <property type="molecule type" value="Genomic_DNA"/>
</dbReference>
<dbReference type="GO" id="GO:0003723">
    <property type="term" value="F:RNA binding"/>
    <property type="evidence" value="ECO:0007669"/>
    <property type="project" value="TreeGrafter"/>
</dbReference>
<dbReference type="PROSITE" id="PS51194">
    <property type="entry name" value="HELICASE_CTER"/>
    <property type="match status" value="1"/>
</dbReference>
<dbReference type="SUPFAM" id="SSF52540">
    <property type="entry name" value="P-loop containing nucleoside triphosphate hydrolases"/>
    <property type="match status" value="1"/>
</dbReference>
<evidence type="ECO:0000256" key="1">
    <source>
        <dbReference type="ARBA" id="ARBA00008792"/>
    </source>
</evidence>
<dbReference type="SUPFAM" id="SSF46934">
    <property type="entry name" value="UBA-like"/>
    <property type="match status" value="1"/>
</dbReference>
<dbReference type="InterPro" id="IPR001650">
    <property type="entry name" value="Helicase_C-like"/>
</dbReference>
<dbReference type="GO" id="GO:0005730">
    <property type="term" value="C:nucleolus"/>
    <property type="evidence" value="ECO:0007669"/>
    <property type="project" value="TreeGrafter"/>
</dbReference>
<reference evidence="14" key="1">
    <citation type="submission" date="2016-04" db="UniProtKB">
        <authorList>
            <consortium name="WormBaseParasite"/>
        </authorList>
    </citation>
    <scope>IDENTIFICATION</scope>
</reference>
<feature type="region of interest" description="Disordered" evidence="8">
    <location>
        <begin position="579"/>
        <end position="598"/>
    </location>
</feature>
<dbReference type="PANTHER" id="PTHR18934:SF99">
    <property type="entry name" value="ATP-DEPENDENT RNA HELICASE DHX37-RELATED"/>
    <property type="match status" value="1"/>
</dbReference>
<dbReference type="SMART" id="SM00487">
    <property type="entry name" value="DEXDc"/>
    <property type="match status" value="1"/>
</dbReference>
<evidence type="ECO:0000256" key="2">
    <source>
        <dbReference type="ARBA" id="ARBA00012552"/>
    </source>
</evidence>
<dbReference type="CDD" id="cd17982">
    <property type="entry name" value="DEXHc_DHX37"/>
    <property type="match status" value="1"/>
</dbReference>
<evidence type="ECO:0000259" key="11">
    <source>
        <dbReference type="PROSITE" id="PS51194"/>
    </source>
</evidence>
<dbReference type="Proteomes" id="UP000271162">
    <property type="component" value="Unassembled WGS sequence"/>
</dbReference>
<dbReference type="FunFam" id="3.40.50.300:FF:000637">
    <property type="entry name" value="ATP-dependent RNA helicase DHX37/DHR1"/>
    <property type="match status" value="1"/>
</dbReference>
<feature type="domain" description="Helicase C-terminal" evidence="11">
    <location>
        <begin position="557"/>
        <end position="735"/>
    </location>
</feature>
<comment type="catalytic activity">
    <reaction evidence="7">
        <text>ATP + H2O = ADP + phosphate + H(+)</text>
        <dbReference type="Rhea" id="RHEA:13065"/>
        <dbReference type="ChEBI" id="CHEBI:15377"/>
        <dbReference type="ChEBI" id="CHEBI:15378"/>
        <dbReference type="ChEBI" id="CHEBI:30616"/>
        <dbReference type="ChEBI" id="CHEBI:43474"/>
        <dbReference type="ChEBI" id="CHEBI:456216"/>
        <dbReference type="EC" id="3.6.4.13"/>
    </reaction>
</comment>
<gene>
    <name evidence="12" type="ORF">NBR_LOCUS6962</name>
</gene>
<dbReference type="CDD" id="cd18791">
    <property type="entry name" value="SF2_C_RHA"/>
    <property type="match status" value="1"/>
</dbReference>
<dbReference type="EC" id="3.6.4.13" evidence="2"/>
<evidence type="ECO:0000256" key="7">
    <source>
        <dbReference type="ARBA" id="ARBA00047984"/>
    </source>
</evidence>
<dbReference type="Pfam" id="PF00270">
    <property type="entry name" value="DEAD"/>
    <property type="match status" value="1"/>
</dbReference>
<name>A0A158QXJ4_NIPBR</name>
<dbReference type="Pfam" id="PF07717">
    <property type="entry name" value="OB_NTP_bind"/>
    <property type="match status" value="1"/>
</dbReference>
<dbReference type="InterPro" id="IPR007502">
    <property type="entry name" value="Helicase-assoc_dom"/>
</dbReference>
<dbReference type="WBParaSite" id="NBR_0000696101-mRNA-1">
    <property type="protein sequence ID" value="NBR_0000696101-mRNA-1"/>
    <property type="gene ID" value="NBR_0000696101"/>
</dbReference>
<organism evidence="14">
    <name type="scientific">Nippostrongylus brasiliensis</name>
    <name type="common">Rat hookworm</name>
    <dbReference type="NCBI Taxonomy" id="27835"/>
    <lineage>
        <taxon>Eukaryota</taxon>
        <taxon>Metazoa</taxon>
        <taxon>Ecdysozoa</taxon>
        <taxon>Nematoda</taxon>
        <taxon>Chromadorea</taxon>
        <taxon>Rhabditida</taxon>
        <taxon>Rhabditina</taxon>
        <taxon>Rhabditomorpha</taxon>
        <taxon>Strongyloidea</taxon>
        <taxon>Heligmosomidae</taxon>
        <taxon>Nippostrongylus</taxon>
    </lineage>
</organism>
<evidence type="ECO:0000256" key="8">
    <source>
        <dbReference type="SAM" id="MobiDB-lite"/>
    </source>
</evidence>
<dbReference type="Pfam" id="PF00271">
    <property type="entry name" value="Helicase_C"/>
    <property type="match status" value="1"/>
</dbReference>
<keyword evidence="4" id="KW-0378">Hydrolase</keyword>